<dbReference type="InterPro" id="IPR016024">
    <property type="entry name" value="ARM-type_fold"/>
</dbReference>
<comment type="caution">
    <text evidence="1">The sequence shown here is derived from an EMBL/GenBank/DDBJ whole genome shotgun (WGS) entry which is preliminary data.</text>
</comment>
<protein>
    <submittedName>
        <fullName evidence="1">HEAT repeat domain-containing protein</fullName>
    </submittedName>
</protein>
<dbReference type="RefSeq" id="WP_388239566.1">
    <property type="nucleotide sequence ID" value="NZ_JBHVZQ010000039.1"/>
</dbReference>
<organism evidence="1 2">
    <name type="scientific">Streptomyces marokkonensis</name>
    <dbReference type="NCBI Taxonomy" id="324855"/>
    <lineage>
        <taxon>Bacteria</taxon>
        <taxon>Bacillati</taxon>
        <taxon>Actinomycetota</taxon>
        <taxon>Actinomycetes</taxon>
        <taxon>Kitasatosporales</taxon>
        <taxon>Streptomycetaceae</taxon>
        <taxon>Streptomyces</taxon>
    </lineage>
</organism>
<keyword evidence="2" id="KW-1185">Reference proteome</keyword>
<accession>A0ABW6QEV6</accession>
<reference evidence="1 2" key="1">
    <citation type="submission" date="2024-09" db="EMBL/GenBank/DDBJ databases">
        <title>The Natural Products Discovery Center: Release of the First 8490 Sequenced Strains for Exploring Actinobacteria Biosynthetic Diversity.</title>
        <authorList>
            <person name="Kalkreuter E."/>
            <person name="Kautsar S.A."/>
            <person name="Yang D."/>
            <person name="Bader C.D."/>
            <person name="Teijaro C.N."/>
            <person name="Fluegel L."/>
            <person name="Davis C.M."/>
            <person name="Simpson J.R."/>
            <person name="Lauterbach L."/>
            <person name="Steele A.D."/>
            <person name="Gui C."/>
            <person name="Meng S."/>
            <person name="Li G."/>
            <person name="Viehrig K."/>
            <person name="Ye F."/>
            <person name="Su P."/>
            <person name="Kiefer A.F."/>
            <person name="Nichols A."/>
            <person name="Cepeda A.J."/>
            <person name="Yan W."/>
            <person name="Fan B."/>
            <person name="Jiang Y."/>
            <person name="Adhikari A."/>
            <person name="Zheng C.-J."/>
            <person name="Schuster L."/>
            <person name="Cowan T.M."/>
            <person name="Smanski M.J."/>
            <person name="Chevrette M.G."/>
            <person name="De Carvalho L.P.S."/>
            <person name="Shen B."/>
        </authorList>
    </citation>
    <scope>NUCLEOTIDE SEQUENCE [LARGE SCALE GENOMIC DNA]</scope>
    <source>
        <strain evidence="1 2">NPDC058328</strain>
    </source>
</reference>
<dbReference type="Gene3D" id="1.25.10.10">
    <property type="entry name" value="Leucine-rich Repeat Variant"/>
    <property type="match status" value="1"/>
</dbReference>
<dbReference type="SUPFAM" id="SSF48371">
    <property type="entry name" value="ARM repeat"/>
    <property type="match status" value="1"/>
</dbReference>
<dbReference type="Proteomes" id="UP001601627">
    <property type="component" value="Unassembled WGS sequence"/>
</dbReference>
<name>A0ABW6QEV6_9ACTN</name>
<evidence type="ECO:0000313" key="1">
    <source>
        <dbReference type="EMBL" id="MFF1277611.1"/>
    </source>
</evidence>
<proteinExistence type="predicted"/>
<dbReference type="EMBL" id="JBHVZQ010000039">
    <property type="protein sequence ID" value="MFF1277611.1"/>
    <property type="molecule type" value="Genomic_DNA"/>
</dbReference>
<evidence type="ECO:0000313" key="2">
    <source>
        <dbReference type="Proteomes" id="UP001601627"/>
    </source>
</evidence>
<dbReference type="InterPro" id="IPR011989">
    <property type="entry name" value="ARM-like"/>
</dbReference>
<gene>
    <name evidence="1" type="ORF">ACFVZC_30080</name>
</gene>
<sequence>MTDDDPLAGLDDVPCAPESVATSVPQLKALVADEVSPGAAATGVVALGLLGDAATVPFIEPYLESPIAELRWTSAFALTRFGIAGPAVVDVLTQVVARPPERTGAMAFLSGCYGCYGGLAAMALAETSAATTLRTDAQPSGPART</sequence>